<dbReference type="EC" id="1.3.1.88" evidence="10"/>
<dbReference type="InterPro" id="IPR035587">
    <property type="entry name" value="DUS-like_FMN-bd"/>
</dbReference>
<comment type="caution">
    <text evidence="18">The sequence shown here is derived from an EMBL/GenBank/DDBJ whole genome shotgun (WGS) entry which is preliminary data.</text>
</comment>
<evidence type="ECO:0000256" key="9">
    <source>
        <dbReference type="ARBA" id="ARBA00038313"/>
    </source>
</evidence>
<accession>A0A1C7NPD3</accession>
<organism evidence="18 19">
    <name type="scientific">Choanephora cucurbitarum</name>
    <dbReference type="NCBI Taxonomy" id="101091"/>
    <lineage>
        <taxon>Eukaryota</taxon>
        <taxon>Fungi</taxon>
        <taxon>Fungi incertae sedis</taxon>
        <taxon>Mucoromycota</taxon>
        <taxon>Mucoromycotina</taxon>
        <taxon>Mucoromycetes</taxon>
        <taxon>Mucorales</taxon>
        <taxon>Mucorineae</taxon>
        <taxon>Choanephoraceae</taxon>
        <taxon>Choanephoroideae</taxon>
        <taxon>Choanephora</taxon>
    </lineage>
</organism>
<evidence type="ECO:0000256" key="5">
    <source>
        <dbReference type="ARBA" id="ARBA00022694"/>
    </source>
</evidence>
<evidence type="ECO:0000259" key="17">
    <source>
        <dbReference type="Pfam" id="PF01207"/>
    </source>
</evidence>
<keyword evidence="8" id="KW-0520">NAD</keyword>
<evidence type="ECO:0000313" key="18">
    <source>
        <dbReference type="EMBL" id="OBZ90759.1"/>
    </source>
</evidence>
<keyword evidence="3" id="KW-0288">FMN</keyword>
<dbReference type="GO" id="GO:0017150">
    <property type="term" value="F:tRNA dihydrouridine synthase activity"/>
    <property type="evidence" value="ECO:0007669"/>
    <property type="project" value="InterPro"/>
</dbReference>
<dbReference type="SUPFAM" id="SSF51395">
    <property type="entry name" value="FMN-linked oxidoreductases"/>
    <property type="match status" value="1"/>
</dbReference>
<dbReference type="STRING" id="101091.A0A1C7NPD3"/>
<evidence type="ECO:0000256" key="8">
    <source>
        <dbReference type="ARBA" id="ARBA00023027"/>
    </source>
</evidence>
<dbReference type="GO" id="GO:0050660">
    <property type="term" value="F:flavin adenine dinucleotide binding"/>
    <property type="evidence" value="ECO:0007669"/>
    <property type="project" value="InterPro"/>
</dbReference>
<dbReference type="PANTHER" id="PTHR11082:SF5">
    <property type="entry name" value="TRNA-DIHYDROURIDINE(16_17) SYNTHASE [NAD(P)(+)]-LIKE"/>
    <property type="match status" value="1"/>
</dbReference>
<gene>
    <name evidence="18" type="primary">DUS1_1</name>
    <name evidence="18" type="ORF">A0J61_01191</name>
</gene>
<keyword evidence="6" id="KW-0521">NADP</keyword>
<evidence type="ECO:0000256" key="13">
    <source>
        <dbReference type="ARBA" id="ARBA00048342"/>
    </source>
</evidence>
<evidence type="ECO:0000256" key="14">
    <source>
        <dbReference type="ARBA" id="ARBA00048934"/>
    </source>
</evidence>
<evidence type="ECO:0000256" key="12">
    <source>
        <dbReference type="ARBA" id="ARBA00047652"/>
    </source>
</evidence>
<comment type="catalytic activity">
    <reaction evidence="13">
        <text>a 5,6-dihydrouridine in mRNA + NAD(+) = a uridine in mRNA + NADH + H(+)</text>
        <dbReference type="Rhea" id="RHEA:69851"/>
        <dbReference type="Rhea" id="RHEA-COMP:14658"/>
        <dbReference type="Rhea" id="RHEA-COMP:17789"/>
        <dbReference type="ChEBI" id="CHEBI:15378"/>
        <dbReference type="ChEBI" id="CHEBI:57540"/>
        <dbReference type="ChEBI" id="CHEBI:57945"/>
        <dbReference type="ChEBI" id="CHEBI:65315"/>
        <dbReference type="ChEBI" id="CHEBI:74443"/>
    </reaction>
    <physiologicalReaction direction="right-to-left" evidence="13">
        <dbReference type="Rhea" id="RHEA:69853"/>
    </physiologicalReaction>
</comment>
<keyword evidence="4" id="KW-0507">mRNA processing</keyword>
<keyword evidence="7" id="KW-0560">Oxidoreductase</keyword>
<comment type="catalytic activity">
    <reaction evidence="12">
        <text>5,6-dihydrouridine(16) in tRNA + NADP(+) = uridine(16) in tRNA + NADPH + H(+)</text>
        <dbReference type="Rhea" id="RHEA:53376"/>
        <dbReference type="Rhea" id="RHEA-COMP:13543"/>
        <dbReference type="Rhea" id="RHEA-COMP:13544"/>
        <dbReference type="ChEBI" id="CHEBI:15378"/>
        <dbReference type="ChEBI" id="CHEBI:57783"/>
        <dbReference type="ChEBI" id="CHEBI:58349"/>
        <dbReference type="ChEBI" id="CHEBI:65315"/>
        <dbReference type="ChEBI" id="CHEBI:74443"/>
        <dbReference type="EC" id="1.3.1.88"/>
    </reaction>
    <physiologicalReaction direction="right-to-left" evidence="12">
        <dbReference type="Rhea" id="RHEA:53378"/>
    </physiologicalReaction>
</comment>
<comment type="cofactor">
    <cofactor evidence="1">
        <name>FMN</name>
        <dbReference type="ChEBI" id="CHEBI:58210"/>
    </cofactor>
</comment>
<comment type="catalytic activity">
    <reaction evidence="15">
        <text>a 5,6-dihydrouridine in mRNA + NADP(+) = a uridine in mRNA + NADPH + H(+)</text>
        <dbReference type="Rhea" id="RHEA:69855"/>
        <dbReference type="Rhea" id="RHEA-COMP:14658"/>
        <dbReference type="Rhea" id="RHEA-COMP:17789"/>
        <dbReference type="ChEBI" id="CHEBI:15378"/>
        <dbReference type="ChEBI" id="CHEBI:57783"/>
        <dbReference type="ChEBI" id="CHEBI:58349"/>
        <dbReference type="ChEBI" id="CHEBI:65315"/>
        <dbReference type="ChEBI" id="CHEBI:74443"/>
    </reaction>
    <physiologicalReaction direction="right-to-left" evidence="15">
        <dbReference type="Rhea" id="RHEA:69857"/>
    </physiologicalReaction>
</comment>
<dbReference type="Gene3D" id="3.20.20.70">
    <property type="entry name" value="Aldolase class I"/>
    <property type="match status" value="1"/>
</dbReference>
<dbReference type="InterPro" id="IPR018517">
    <property type="entry name" value="tRNA_hU_synthase_CS"/>
</dbReference>
<dbReference type="PROSITE" id="PS01136">
    <property type="entry name" value="UPF0034"/>
    <property type="match status" value="1"/>
</dbReference>
<sequence>MFHARLFSDPIGGPKYRADQWSSSKEDRPLVVQFCANDPDILLQAAKMVEDDCEAVDLNLGCPQHIAKKGRYGSFLQDDWELIHKLISTLDRELKVPVTAKI</sequence>
<dbReference type="GO" id="GO:0006397">
    <property type="term" value="P:mRNA processing"/>
    <property type="evidence" value="ECO:0007669"/>
    <property type="project" value="UniProtKB-KW"/>
</dbReference>
<name>A0A1C7NPD3_9FUNG</name>
<keyword evidence="5" id="KW-0819">tRNA processing</keyword>
<evidence type="ECO:0000256" key="7">
    <source>
        <dbReference type="ARBA" id="ARBA00023002"/>
    </source>
</evidence>
<evidence type="ECO:0000256" key="1">
    <source>
        <dbReference type="ARBA" id="ARBA00001917"/>
    </source>
</evidence>
<dbReference type="EMBL" id="LUGH01000034">
    <property type="protein sequence ID" value="OBZ90759.1"/>
    <property type="molecule type" value="Genomic_DNA"/>
</dbReference>
<dbReference type="Proteomes" id="UP000093000">
    <property type="component" value="Unassembled WGS sequence"/>
</dbReference>
<evidence type="ECO:0000256" key="4">
    <source>
        <dbReference type="ARBA" id="ARBA00022664"/>
    </source>
</evidence>
<comment type="catalytic activity">
    <reaction evidence="16">
        <text>5,6-dihydrouridine(17) in tRNA + NADP(+) = uridine(17) in tRNA + NADPH + H(+)</text>
        <dbReference type="Rhea" id="RHEA:53368"/>
        <dbReference type="Rhea" id="RHEA-COMP:13541"/>
        <dbReference type="Rhea" id="RHEA-COMP:13542"/>
        <dbReference type="ChEBI" id="CHEBI:15378"/>
        <dbReference type="ChEBI" id="CHEBI:57783"/>
        <dbReference type="ChEBI" id="CHEBI:58349"/>
        <dbReference type="ChEBI" id="CHEBI:65315"/>
        <dbReference type="ChEBI" id="CHEBI:74443"/>
        <dbReference type="EC" id="1.3.1.88"/>
    </reaction>
    <physiologicalReaction direction="right-to-left" evidence="16">
        <dbReference type="Rhea" id="RHEA:53370"/>
    </physiologicalReaction>
</comment>
<evidence type="ECO:0000256" key="16">
    <source>
        <dbReference type="ARBA" id="ARBA00049467"/>
    </source>
</evidence>
<dbReference type="InParanoid" id="A0A1C7NPD3"/>
<evidence type="ECO:0000313" key="19">
    <source>
        <dbReference type="Proteomes" id="UP000093000"/>
    </source>
</evidence>
<dbReference type="AlphaFoldDB" id="A0A1C7NPD3"/>
<dbReference type="InterPro" id="IPR013785">
    <property type="entry name" value="Aldolase_TIM"/>
</dbReference>
<evidence type="ECO:0000256" key="15">
    <source>
        <dbReference type="ARBA" id="ARBA00049447"/>
    </source>
</evidence>
<evidence type="ECO:0000256" key="11">
    <source>
        <dbReference type="ARBA" id="ARBA00047287"/>
    </source>
</evidence>
<reference evidence="18 19" key="1">
    <citation type="submission" date="2016-03" db="EMBL/GenBank/DDBJ databases">
        <title>Choanephora cucurbitarum.</title>
        <authorList>
            <person name="Min B."/>
            <person name="Park H."/>
            <person name="Park J.-H."/>
            <person name="Shin H.-D."/>
            <person name="Choi I.-G."/>
        </authorList>
    </citation>
    <scope>NUCLEOTIDE SEQUENCE [LARGE SCALE GENOMIC DNA]</scope>
    <source>
        <strain evidence="18 19">KUS-F28377</strain>
    </source>
</reference>
<protein>
    <recommendedName>
        <fullName evidence="10">tRNA-dihydrouridine(16/17) synthase [NAD(P)(+)]</fullName>
        <ecNumber evidence="10">1.3.1.88</ecNumber>
    </recommendedName>
</protein>
<dbReference type="CDD" id="cd02801">
    <property type="entry name" value="DUS_like_FMN"/>
    <property type="match status" value="1"/>
</dbReference>
<feature type="non-terminal residue" evidence="18">
    <location>
        <position position="102"/>
    </location>
</feature>
<evidence type="ECO:0000256" key="3">
    <source>
        <dbReference type="ARBA" id="ARBA00022643"/>
    </source>
</evidence>
<proteinExistence type="inferred from homology"/>
<dbReference type="OrthoDB" id="272303at2759"/>
<comment type="similarity">
    <text evidence="9">Belongs to the Dus family. Dus1 subfamily.</text>
</comment>
<evidence type="ECO:0000256" key="6">
    <source>
        <dbReference type="ARBA" id="ARBA00022857"/>
    </source>
</evidence>
<dbReference type="Pfam" id="PF01207">
    <property type="entry name" value="Dus"/>
    <property type="match status" value="1"/>
</dbReference>
<evidence type="ECO:0000256" key="2">
    <source>
        <dbReference type="ARBA" id="ARBA00022630"/>
    </source>
</evidence>
<evidence type="ECO:0000256" key="10">
    <source>
        <dbReference type="ARBA" id="ARBA00038890"/>
    </source>
</evidence>
<dbReference type="PANTHER" id="PTHR11082">
    <property type="entry name" value="TRNA-DIHYDROURIDINE SYNTHASE"/>
    <property type="match status" value="1"/>
</dbReference>
<keyword evidence="19" id="KW-1185">Reference proteome</keyword>
<feature type="domain" description="DUS-like FMN-binding" evidence="17">
    <location>
        <begin position="15"/>
        <end position="102"/>
    </location>
</feature>
<comment type="catalytic activity">
    <reaction evidence="11">
        <text>5,6-dihydrouridine(17) in tRNA + NAD(+) = uridine(17) in tRNA + NADH + H(+)</text>
        <dbReference type="Rhea" id="RHEA:53372"/>
        <dbReference type="Rhea" id="RHEA-COMP:13541"/>
        <dbReference type="Rhea" id="RHEA-COMP:13542"/>
        <dbReference type="ChEBI" id="CHEBI:15378"/>
        <dbReference type="ChEBI" id="CHEBI:57540"/>
        <dbReference type="ChEBI" id="CHEBI:57945"/>
        <dbReference type="ChEBI" id="CHEBI:65315"/>
        <dbReference type="ChEBI" id="CHEBI:74443"/>
        <dbReference type="EC" id="1.3.1.88"/>
    </reaction>
    <physiologicalReaction direction="right-to-left" evidence="11">
        <dbReference type="Rhea" id="RHEA:53374"/>
    </physiologicalReaction>
</comment>
<keyword evidence="2" id="KW-0285">Flavoprotein</keyword>
<comment type="catalytic activity">
    <reaction evidence="14">
        <text>5,6-dihydrouridine(16) in tRNA + NAD(+) = uridine(16) in tRNA + NADH + H(+)</text>
        <dbReference type="Rhea" id="RHEA:53380"/>
        <dbReference type="Rhea" id="RHEA-COMP:13543"/>
        <dbReference type="Rhea" id="RHEA-COMP:13544"/>
        <dbReference type="ChEBI" id="CHEBI:15378"/>
        <dbReference type="ChEBI" id="CHEBI:57540"/>
        <dbReference type="ChEBI" id="CHEBI:57945"/>
        <dbReference type="ChEBI" id="CHEBI:65315"/>
        <dbReference type="ChEBI" id="CHEBI:74443"/>
        <dbReference type="EC" id="1.3.1.88"/>
    </reaction>
    <physiologicalReaction direction="right-to-left" evidence="14">
        <dbReference type="Rhea" id="RHEA:53382"/>
    </physiologicalReaction>
</comment>